<proteinExistence type="inferred from homology"/>
<keyword evidence="5" id="KW-0472">Membrane</keyword>
<dbReference type="SUPFAM" id="SSF50370">
    <property type="entry name" value="Ricin B-like lectins"/>
    <property type="match status" value="1"/>
</dbReference>
<evidence type="ECO:0000256" key="5">
    <source>
        <dbReference type="RuleBase" id="RU361242"/>
    </source>
</evidence>
<comment type="pathway">
    <text evidence="5">Protein modification; protein glycosylation.</text>
</comment>
<keyword evidence="5" id="KW-0812">Transmembrane</keyword>
<dbReference type="SUPFAM" id="SSF53448">
    <property type="entry name" value="Nucleotide-diphospho-sugar transferases"/>
    <property type="match status" value="1"/>
</dbReference>
<dbReference type="Proteomes" id="UP000075920">
    <property type="component" value="Unassembled WGS sequence"/>
</dbReference>
<evidence type="ECO:0000313" key="8">
    <source>
        <dbReference type="EnsemblMetazoa" id="AMIN004767-PA"/>
    </source>
</evidence>
<dbReference type="InterPro" id="IPR000772">
    <property type="entry name" value="Ricin_B_lectin"/>
</dbReference>
<evidence type="ECO:0000256" key="4">
    <source>
        <dbReference type="ARBA" id="ARBA00023157"/>
    </source>
</evidence>
<dbReference type="Pfam" id="PF00652">
    <property type="entry name" value="Ricin_B_lectin"/>
    <property type="match status" value="1"/>
</dbReference>
<comment type="subcellular location">
    <subcellularLocation>
        <location evidence="1 5">Golgi apparatus membrane</location>
        <topology evidence="1 5">Single-pass type II membrane protein</topology>
    </subcellularLocation>
</comment>
<dbReference type="Gene3D" id="2.80.10.50">
    <property type="match status" value="1"/>
</dbReference>
<dbReference type="PANTHER" id="PTHR11675:SF128">
    <property type="entry name" value="POLYPEPTIDE N-ACETYLGALACTOSAMINYLTRANSFERASE 13-RELATED"/>
    <property type="match status" value="1"/>
</dbReference>
<keyword evidence="5" id="KW-0328">Glycosyltransferase</keyword>
<evidence type="ECO:0000259" key="7">
    <source>
        <dbReference type="Pfam" id="PF00652"/>
    </source>
</evidence>
<dbReference type="Pfam" id="PF00535">
    <property type="entry name" value="Glycos_transf_2"/>
    <property type="match status" value="1"/>
</dbReference>
<name>A0A182W356_9DIPT</name>
<feature type="transmembrane region" description="Helical" evidence="5">
    <location>
        <begin position="61"/>
        <end position="82"/>
    </location>
</feature>
<feature type="domain" description="Glycosyltransferase 2-like" evidence="6">
    <location>
        <begin position="180"/>
        <end position="363"/>
    </location>
</feature>
<feature type="domain" description="Ricin B lectin" evidence="7">
    <location>
        <begin position="534"/>
        <end position="642"/>
    </location>
</feature>
<dbReference type="InterPro" id="IPR035992">
    <property type="entry name" value="Ricin_B-like_lectins"/>
</dbReference>
<dbReference type="InterPro" id="IPR001173">
    <property type="entry name" value="Glyco_trans_2-like"/>
</dbReference>
<dbReference type="AlphaFoldDB" id="A0A182W356"/>
<evidence type="ECO:0000256" key="3">
    <source>
        <dbReference type="ARBA" id="ARBA00023034"/>
    </source>
</evidence>
<dbReference type="EC" id="2.4.1.-" evidence="5"/>
<sequence>MTNAFLIAHGVFCFFESNVEFGGFEFAIVIKAQHNGRLSIPSCERDANQTGTMKIQRKKPIAFLLIVAFGVLFFCCNNLYLFHMPKVRRKVDQDPAEQNLTVGLEVVRRLWHAWSADEPPFQSGGGGPVRVTTPAPFEQHHFNRTVSDRLGVVRPIPDTRHPKLGSYTKARDGLAHQRIISTLLRTIASILQRTPLDMLHEIILIDDCSNNQANSNPHYSAADHQSQDVRYYESFSQIPLVRYYRNSVRQGLIRSRNIGATYASGSYIMFLDSHCEVNRGWLEPLHDRLAIDATAILSPVIDIIDPRSFEYRANSARLRGGFDWSLHFRWLPIAEEEFEHRRHDESLPFYSPAISGGIFIVAKNLFEQLGGFDSGMDIWGGESLEMSLKAWMCGAHVEVVPCSRVGHVFRRKHPFSFLPDGSHMTYLRTTKSFSSGLTGVPRDAIHSVWIEESQNFFYEARPEAVTIEVGSITQQQHLRRSLNCRKFSWYLQNVFLDLKLPNENNVAFGQLRHGERCLAVKPKKAPASARARKRSNENDVTLVECGARDIDGSEGQLQWALHKTNGQLSTERAVCLTVRNGFVLAERCRQKGNVSRADKQGQRWQRKGGTLVHQVSGMCLESLVREDVGASECRRGAPSQLWSFSVEVQQLT</sequence>
<keyword evidence="3 5" id="KW-0333">Golgi apparatus</keyword>
<accession>A0A182W356</accession>
<keyword evidence="4 5" id="KW-1015">Disulfide bond</keyword>
<dbReference type="VEuPathDB" id="VectorBase:AMIN004767"/>
<dbReference type="PROSITE" id="PS50231">
    <property type="entry name" value="RICIN_B_LECTIN"/>
    <property type="match status" value="1"/>
</dbReference>
<reference evidence="9" key="1">
    <citation type="submission" date="2013-03" db="EMBL/GenBank/DDBJ databases">
        <title>The Genome Sequence of Anopheles minimus MINIMUS1.</title>
        <authorList>
            <consortium name="The Broad Institute Genomics Platform"/>
            <person name="Neafsey D.E."/>
            <person name="Walton C."/>
            <person name="Walker B."/>
            <person name="Young S.K."/>
            <person name="Zeng Q."/>
            <person name="Gargeya S."/>
            <person name="Fitzgerald M."/>
            <person name="Haas B."/>
            <person name="Abouelleil A."/>
            <person name="Allen A.W."/>
            <person name="Alvarado L."/>
            <person name="Arachchi H.M."/>
            <person name="Berlin A.M."/>
            <person name="Chapman S.B."/>
            <person name="Gainer-Dewar J."/>
            <person name="Goldberg J."/>
            <person name="Griggs A."/>
            <person name="Gujja S."/>
            <person name="Hansen M."/>
            <person name="Howarth C."/>
            <person name="Imamovic A."/>
            <person name="Ireland A."/>
            <person name="Larimer J."/>
            <person name="McCowan C."/>
            <person name="Murphy C."/>
            <person name="Pearson M."/>
            <person name="Poon T.W."/>
            <person name="Priest M."/>
            <person name="Roberts A."/>
            <person name="Saif S."/>
            <person name="Shea T."/>
            <person name="Sisk P."/>
            <person name="Sykes S."/>
            <person name="Wortman J."/>
            <person name="Nusbaum C."/>
            <person name="Birren B."/>
        </authorList>
    </citation>
    <scope>NUCLEOTIDE SEQUENCE [LARGE SCALE GENOMIC DNA]</scope>
    <source>
        <strain evidence="9">MINIMUS1</strain>
    </source>
</reference>
<protein>
    <recommendedName>
        <fullName evidence="5">Polypeptide N-acetylgalactosaminyltransferase</fullName>
        <ecNumber evidence="5">2.4.1.-</ecNumber>
    </recommendedName>
    <alternativeName>
        <fullName evidence="5">Protein-UDP acetylgalactosaminyltransferase</fullName>
    </alternativeName>
</protein>
<dbReference type="GO" id="GO:0004653">
    <property type="term" value="F:polypeptide N-acetylgalactosaminyltransferase activity"/>
    <property type="evidence" value="ECO:0007669"/>
    <property type="project" value="TreeGrafter"/>
</dbReference>
<dbReference type="GO" id="GO:0000139">
    <property type="term" value="C:Golgi membrane"/>
    <property type="evidence" value="ECO:0007669"/>
    <property type="project" value="UniProtKB-SubCell"/>
</dbReference>
<evidence type="ECO:0000259" key="6">
    <source>
        <dbReference type="Pfam" id="PF00535"/>
    </source>
</evidence>
<evidence type="ECO:0000313" key="9">
    <source>
        <dbReference type="Proteomes" id="UP000075920"/>
    </source>
</evidence>
<dbReference type="STRING" id="112268.A0A182W356"/>
<evidence type="ECO:0000256" key="1">
    <source>
        <dbReference type="ARBA" id="ARBA00004323"/>
    </source>
</evidence>
<dbReference type="Gene3D" id="3.90.550.10">
    <property type="entry name" value="Spore Coat Polysaccharide Biosynthesis Protein SpsA, Chain A"/>
    <property type="match status" value="1"/>
</dbReference>
<comment type="cofactor">
    <cofactor evidence="5">
        <name>Mn(2+)</name>
        <dbReference type="ChEBI" id="CHEBI:29035"/>
    </cofactor>
</comment>
<keyword evidence="5" id="KW-0464">Manganese</keyword>
<dbReference type="UniPathway" id="UPA00378"/>
<keyword evidence="5" id="KW-0808">Transferase</keyword>
<keyword evidence="5" id="KW-1133">Transmembrane helix</keyword>
<comment type="similarity">
    <text evidence="5">Belongs to the glycosyltransferase 2 family. GalNAc-T subfamily.</text>
</comment>
<dbReference type="GO" id="GO:0030246">
    <property type="term" value="F:carbohydrate binding"/>
    <property type="evidence" value="ECO:0007669"/>
    <property type="project" value="UniProtKB-KW"/>
</dbReference>
<keyword evidence="2 5" id="KW-0430">Lectin</keyword>
<dbReference type="InterPro" id="IPR029044">
    <property type="entry name" value="Nucleotide-diphossugar_trans"/>
</dbReference>
<dbReference type="PANTHER" id="PTHR11675">
    <property type="entry name" value="N-ACETYLGALACTOSAMINYLTRANSFERASE"/>
    <property type="match status" value="1"/>
</dbReference>
<dbReference type="EnsemblMetazoa" id="AMIN004767-RA">
    <property type="protein sequence ID" value="AMIN004767-PA"/>
    <property type="gene ID" value="AMIN004767"/>
</dbReference>
<organism evidence="8 9">
    <name type="scientific">Anopheles minimus</name>
    <dbReference type="NCBI Taxonomy" id="112268"/>
    <lineage>
        <taxon>Eukaryota</taxon>
        <taxon>Metazoa</taxon>
        <taxon>Ecdysozoa</taxon>
        <taxon>Arthropoda</taxon>
        <taxon>Hexapoda</taxon>
        <taxon>Insecta</taxon>
        <taxon>Pterygota</taxon>
        <taxon>Neoptera</taxon>
        <taxon>Endopterygota</taxon>
        <taxon>Diptera</taxon>
        <taxon>Nematocera</taxon>
        <taxon>Culicoidea</taxon>
        <taxon>Culicidae</taxon>
        <taxon>Anophelinae</taxon>
        <taxon>Anopheles</taxon>
    </lineage>
</organism>
<evidence type="ECO:0000256" key="2">
    <source>
        <dbReference type="ARBA" id="ARBA00022734"/>
    </source>
</evidence>
<dbReference type="GO" id="GO:0006493">
    <property type="term" value="P:protein O-linked glycosylation"/>
    <property type="evidence" value="ECO:0007669"/>
    <property type="project" value="TreeGrafter"/>
</dbReference>
<reference evidence="8" key="2">
    <citation type="submission" date="2020-05" db="UniProtKB">
        <authorList>
            <consortium name="EnsemblMetazoa"/>
        </authorList>
    </citation>
    <scope>IDENTIFICATION</scope>
    <source>
        <strain evidence="8">MINIMUS1</strain>
    </source>
</reference>
<keyword evidence="9" id="KW-1185">Reference proteome</keyword>